<organism evidence="2 3">
    <name type="scientific">Ktedonobacter racemifer DSM 44963</name>
    <dbReference type="NCBI Taxonomy" id="485913"/>
    <lineage>
        <taxon>Bacteria</taxon>
        <taxon>Bacillati</taxon>
        <taxon>Chloroflexota</taxon>
        <taxon>Ktedonobacteria</taxon>
        <taxon>Ktedonobacterales</taxon>
        <taxon>Ktedonobacteraceae</taxon>
        <taxon>Ktedonobacter</taxon>
    </lineage>
</organism>
<dbReference type="InParanoid" id="D6U5G4"/>
<keyword evidence="1" id="KW-0472">Membrane</keyword>
<dbReference type="NCBIfam" id="NF041646">
    <property type="entry name" value="VC0807_fam"/>
    <property type="match status" value="1"/>
</dbReference>
<reference evidence="2 3" key="1">
    <citation type="journal article" date="2011" name="Stand. Genomic Sci.">
        <title>Non-contiguous finished genome sequence and contextual data of the filamentous soil bacterium Ktedonobacter racemifer type strain (SOSP1-21).</title>
        <authorList>
            <person name="Chang Y.J."/>
            <person name="Land M."/>
            <person name="Hauser L."/>
            <person name="Chertkov O."/>
            <person name="Del Rio T.G."/>
            <person name="Nolan M."/>
            <person name="Copeland A."/>
            <person name="Tice H."/>
            <person name="Cheng J.F."/>
            <person name="Lucas S."/>
            <person name="Han C."/>
            <person name="Goodwin L."/>
            <person name="Pitluck S."/>
            <person name="Ivanova N."/>
            <person name="Ovchinikova G."/>
            <person name="Pati A."/>
            <person name="Chen A."/>
            <person name="Palaniappan K."/>
            <person name="Mavromatis K."/>
            <person name="Liolios K."/>
            <person name="Brettin T."/>
            <person name="Fiebig A."/>
            <person name="Rohde M."/>
            <person name="Abt B."/>
            <person name="Goker M."/>
            <person name="Detter J.C."/>
            <person name="Woyke T."/>
            <person name="Bristow J."/>
            <person name="Eisen J.A."/>
            <person name="Markowitz V."/>
            <person name="Hugenholtz P."/>
            <person name="Kyrpides N.C."/>
            <person name="Klenk H.P."/>
            <person name="Lapidus A."/>
        </authorList>
    </citation>
    <scope>NUCLEOTIDE SEQUENCE [LARGE SCALE GENOMIC DNA]</scope>
    <source>
        <strain evidence="3">DSM 44963</strain>
    </source>
</reference>
<protein>
    <submittedName>
        <fullName evidence="2">Uncharacterized protein</fullName>
    </submittedName>
</protein>
<evidence type="ECO:0000256" key="1">
    <source>
        <dbReference type="SAM" id="Phobius"/>
    </source>
</evidence>
<accession>D6U5G4</accession>
<comment type="caution">
    <text evidence="2">The sequence shown here is derived from an EMBL/GenBank/DDBJ whole genome shotgun (WGS) entry which is preliminary data.</text>
</comment>
<feature type="transmembrane region" description="Helical" evidence="1">
    <location>
        <begin position="31"/>
        <end position="50"/>
    </location>
</feature>
<feature type="transmembrane region" description="Helical" evidence="1">
    <location>
        <begin position="143"/>
        <end position="169"/>
    </location>
</feature>
<name>D6U5G4_KTERA</name>
<sequence length="194" mass="20499">MTSDTEALALARFVPVVWTLGSSLWLRRIDLFGLLGVAIYGIALAIAIFFNIGALPLKLHHAVLGGAVGLVCLGSVVRGTPLVLLFIRRSMKHTRYAGQVETAMANPRFVKRISNVTLIIGIASLADAVLQTALALMLSTSAFLVATTAVHIGVVVGIALGMYVFLLLCRPIDEGSSWQTALTASPSSSRAISL</sequence>
<dbReference type="Proteomes" id="UP000004508">
    <property type="component" value="Unassembled WGS sequence"/>
</dbReference>
<feature type="transmembrane region" description="Helical" evidence="1">
    <location>
        <begin position="116"/>
        <end position="137"/>
    </location>
</feature>
<dbReference type="EMBL" id="ADVG01000004">
    <property type="protein sequence ID" value="EFH81744.1"/>
    <property type="molecule type" value="Genomic_DNA"/>
</dbReference>
<dbReference type="AlphaFoldDB" id="D6U5G4"/>
<keyword evidence="1" id="KW-1133">Transmembrane helix</keyword>
<feature type="transmembrane region" description="Helical" evidence="1">
    <location>
        <begin position="62"/>
        <end position="87"/>
    </location>
</feature>
<keyword evidence="3" id="KW-1185">Reference proteome</keyword>
<evidence type="ECO:0000313" key="3">
    <source>
        <dbReference type="Proteomes" id="UP000004508"/>
    </source>
</evidence>
<keyword evidence="1" id="KW-0812">Transmembrane</keyword>
<evidence type="ECO:0000313" key="2">
    <source>
        <dbReference type="EMBL" id="EFH81744.1"/>
    </source>
</evidence>
<gene>
    <name evidence="2" type="ORF">Krac_2491</name>
</gene>
<proteinExistence type="predicted"/>